<accession>A0AAD7BKS2</accession>
<protein>
    <submittedName>
        <fullName evidence="1">Uncharacterized protein</fullName>
    </submittedName>
</protein>
<dbReference type="AlphaFoldDB" id="A0AAD7BKS2"/>
<evidence type="ECO:0000313" key="2">
    <source>
        <dbReference type="Proteomes" id="UP001221757"/>
    </source>
</evidence>
<keyword evidence="2" id="KW-1185">Reference proteome</keyword>
<evidence type="ECO:0000313" key="1">
    <source>
        <dbReference type="EMBL" id="KAJ7624020.1"/>
    </source>
</evidence>
<organism evidence="1 2">
    <name type="scientific">Mycena rosella</name>
    <name type="common">Pink bonnet</name>
    <name type="synonym">Agaricus rosellus</name>
    <dbReference type="NCBI Taxonomy" id="1033263"/>
    <lineage>
        <taxon>Eukaryota</taxon>
        <taxon>Fungi</taxon>
        <taxon>Dikarya</taxon>
        <taxon>Basidiomycota</taxon>
        <taxon>Agaricomycotina</taxon>
        <taxon>Agaricomycetes</taxon>
        <taxon>Agaricomycetidae</taxon>
        <taxon>Agaricales</taxon>
        <taxon>Marasmiineae</taxon>
        <taxon>Mycenaceae</taxon>
        <taxon>Mycena</taxon>
    </lineage>
</organism>
<name>A0AAD7BKS2_MYCRO</name>
<comment type="caution">
    <text evidence="1">The sequence shown here is derived from an EMBL/GenBank/DDBJ whole genome shotgun (WGS) entry which is preliminary data.</text>
</comment>
<proteinExistence type="predicted"/>
<reference evidence="1" key="1">
    <citation type="submission" date="2023-03" db="EMBL/GenBank/DDBJ databases">
        <title>Massive genome expansion in bonnet fungi (Mycena s.s.) driven by repeated elements and novel gene families across ecological guilds.</title>
        <authorList>
            <consortium name="Lawrence Berkeley National Laboratory"/>
            <person name="Harder C.B."/>
            <person name="Miyauchi S."/>
            <person name="Viragh M."/>
            <person name="Kuo A."/>
            <person name="Thoen E."/>
            <person name="Andreopoulos B."/>
            <person name="Lu D."/>
            <person name="Skrede I."/>
            <person name="Drula E."/>
            <person name="Henrissat B."/>
            <person name="Morin E."/>
            <person name="Kohler A."/>
            <person name="Barry K."/>
            <person name="LaButti K."/>
            <person name="Morin E."/>
            <person name="Salamov A."/>
            <person name="Lipzen A."/>
            <person name="Mereny Z."/>
            <person name="Hegedus B."/>
            <person name="Baldrian P."/>
            <person name="Stursova M."/>
            <person name="Weitz H."/>
            <person name="Taylor A."/>
            <person name="Grigoriev I.V."/>
            <person name="Nagy L.G."/>
            <person name="Martin F."/>
            <person name="Kauserud H."/>
        </authorList>
    </citation>
    <scope>NUCLEOTIDE SEQUENCE</scope>
    <source>
        <strain evidence="1">CBHHK067</strain>
    </source>
</reference>
<gene>
    <name evidence="1" type="ORF">B0H17DRAFT_1151405</name>
</gene>
<dbReference type="EMBL" id="JARKIE010000625">
    <property type="protein sequence ID" value="KAJ7624020.1"/>
    <property type="molecule type" value="Genomic_DNA"/>
</dbReference>
<sequence length="129" mass="14311">MATSNTTDIFWALSTNVKATSEALAFWLGFGLGNHEAGPKFWLGLGSGTKAKKPWLFGLRPKPKHHYSPRCSESRSVPPTKFACRFDTPIKIFRGNKFSHTALIQPVLQLPRQRPGDSIRKDSCGLANI</sequence>
<dbReference type="Proteomes" id="UP001221757">
    <property type="component" value="Unassembled WGS sequence"/>
</dbReference>